<dbReference type="InterPro" id="IPR035500">
    <property type="entry name" value="NHR-like_dom_sf"/>
</dbReference>
<feature type="region of interest" description="Disordered" evidence="11">
    <location>
        <begin position="82"/>
        <end position="110"/>
    </location>
</feature>
<dbReference type="GO" id="GO:0000978">
    <property type="term" value="F:RNA polymerase II cis-regulatory region sequence-specific DNA binding"/>
    <property type="evidence" value="ECO:0007669"/>
    <property type="project" value="InterPro"/>
</dbReference>
<keyword evidence="3" id="KW-0479">Metal-binding</keyword>
<evidence type="ECO:0000256" key="9">
    <source>
        <dbReference type="ARBA" id="ARBA00023170"/>
    </source>
</evidence>
<dbReference type="InterPro" id="IPR051152">
    <property type="entry name" value="C.elegans_Orphan_NR"/>
</dbReference>
<evidence type="ECO:0000313" key="15">
    <source>
        <dbReference type="WBParaSite" id="SVE_0249400.1"/>
    </source>
</evidence>
<dbReference type="SUPFAM" id="SSF57716">
    <property type="entry name" value="Glucocorticoid receptor-like (DNA-binding domain)"/>
    <property type="match status" value="1"/>
</dbReference>
<dbReference type="SMART" id="SM00430">
    <property type="entry name" value="HOLI"/>
    <property type="match status" value="1"/>
</dbReference>
<evidence type="ECO:0000256" key="6">
    <source>
        <dbReference type="ARBA" id="ARBA00023015"/>
    </source>
</evidence>
<keyword evidence="7" id="KW-0238">DNA-binding</keyword>
<evidence type="ECO:0000256" key="5">
    <source>
        <dbReference type="ARBA" id="ARBA00022833"/>
    </source>
</evidence>
<protein>
    <submittedName>
        <fullName evidence="15">Nuclear receptor</fullName>
    </submittedName>
</protein>
<dbReference type="PROSITE" id="PS51030">
    <property type="entry name" value="NUCLEAR_REC_DBD_2"/>
    <property type="match status" value="1"/>
</dbReference>
<keyword evidence="14" id="KW-1185">Reference proteome</keyword>
<dbReference type="Gene3D" id="1.10.565.10">
    <property type="entry name" value="Retinoid X Receptor"/>
    <property type="match status" value="1"/>
</dbReference>
<dbReference type="SMART" id="SM00399">
    <property type="entry name" value="ZnF_C4"/>
    <property type="match status" value="1"/>
</dbReference>
<feature type="domain" description="NR LBD" evidence="13">
    <location>
        <begin position="107"/>
        <end position="398"/>
    </location>
</feature>
<evidence type="ECO:0000256" key="11">
    <source>
        <dbReference type="SAM" id="MobiDB-lite"/>
    </source>
</evidence>
<dbReference type="PANTHER" id="PTHR45680">
    <property type="entry name" value="NUCLEAR HORMONE RECEPTOR FAMILY"/>
    <property type="match status" value="1"/>
</dbReference>
<dbReference type="STRING" id="75913.A0A0K0F127"/>
<evidence type="ECO:0000256" key="8">
    <source>
        <dbReference type="ARBA" id="ARBA00023163"/>
    </source>
</evidence>
<dbReference type="InterPro" id="IPR049636">
    <property type="entry name" value="HNF4-like_DBD"/>
</dbReference>
<sequence>MSESKNADVCLVCSTPTTGFHFQINSCRACSAFWRRSQQGDRKYRCRRNSKNCEVHYSIKNVCRYCRFEKCKRVGMKWKKQDRHYTDTSDNDDNSSSMKSPLSVNSTPTTTIKQEMSISSTVSDDTPSTSNLTPLTSIPKSTTLYYTPLQYLSYGIGCYLNSINKDLSIDKVEITRKFTFRKYAFFTEACCNEFAKALAISPQYCSLPPSDKAIIFNNVWSIIHSIERVYTSIKLYGAHNPDIVILFNNCQASSDEFAYLDDKELSNKDREDFYNLFLPANRFLVSSMYLPMKELNIDEIEFSFLIGYALWSIQGVEQITPVTKELGKKLIRALNNEIHSYYTFGKKIDNYAHRLAEIITLLASTVKYRDMKREIVLTSKIFNVFDVCKVAADVIKRDPKGIHGIFDVNM</sequence>
<dbReference type="PANTHER" id="PTHR45680:SF4">
    <property type="entry name" value="NR LBD DOMAIN-CONTAINING PROTEIN"/>
    <property type="match status" value="1"/>
</dbReference>
<evidence type="ECO:0000256" key="4">
    <source>
        <dbReference type="ARBA" id="ARBA00022771"/>
    </source>
</evidence>
<comment type="similarity">
    <text evidence="2">Belongs to the nuclear hormone receptor family.</text>
</comment>
<dbReference type="PRINTS" id="PR00047">
    <property type="entry name" value="STROIDFINGER"/>
</dbReference>
<evidence type="ECO:0000256" key="1">
    <source>
        <dbReference type="ARBA" id="ARBA00004123"/>
    </source>
</evidence>
<evidence type="ECO:0000259" key="12">
    <source>
        <dbReference type="PROSITE" id="PS51030"/>
    </source>
</evidence>
<keyword evidence="10" id="KW-0539">Nucleus</keyword>
<dbReference type="Gene3D" id="3.30.50.10">
    <property type="entry name" value="Erythroid Transcription Factor GATA-1, subunit A"/>
    <property type="match status" value="1"/>
</dbReference>
<organism evidence="14 15">
    <name type="scientific">Strongyloides venezuelensis</name>
    <name type="common">Threadworm</name>
    <dbReference type="NCBI Taxonomy" id="75913"/>
    <lineage>
        <taxon>Eukaryota</taxon>
        <taxon>Metazoa</taxon>
        <taxon>Ecdysozoa</taxon>
        <taxon>Nematoda</taxon>
        <taxon>Chromadorea</taxon>
        <taxon>Rhabditida</taxon>
        <taxon>Tylenchina</taxon>
        <taxon>Panagrolaimomorpha</taxon>
        <taxon>Strongyloidoidea</taxon>
        <taxon>Strongyloididae</taxon>
        <taxon>Strongyloides</taxon>
    </lineage>
</organism>
<evidence type="ECO:0000256" key="10">
    <source>
        <dbReference type="ARBA" id="ARBA00023242"/>
    </source>
</evidence>
<dbReference type="AlphaFoldDB" id="A0A0K0F127"/>
<feature type="domain" description="Nuclear receptor" evidence="12">
    <location>
        <begin position="7"/>
        <end position="83"/>
    </location>
</feature>
<dbReference type="GO" id="GO:0008270">
    <property type="term" value="F:zinc ion binding"/>
    <property type="evidence" value="ECO:0007669"/>
    <property type="project" value="UniProtKB-KW"/>
</dbReference>
<dbReference type="Pfam" id="PF00105">
    <property type="entry name" value="zf-C4"/>
    <property type="match status" value="1"/>
</dbReference>
<feature type="region of interest" description="Disordered" evidence="11">
    <location>
        <begin position="115"/>
        <end position="134"/>
    </location>
</feature>
<evidence type="ECO:0000256" key="2">
    <source>
        <dbReference type="ARBA" id="ARBA00005993"/>
    </source>
</evidence>
<dbReference type="PROSITE" id="PS51843">
    <property type="entry name" value="NR_LBD"/>
    <property type="match status" value="1"/>
</dbReference>
<evidence type="ECO:0000256" key="3">
    <source>
        <dbReference type="ARBA" id="ARBA00022723"/>
    </source>
</evidence>
<feature type="compositionally biased region" description="Polar residues" evidence="11">
    <location>
        <begin position="98"/>
        <end position="110"/>
    </location>
</feature>
<dbReference type="SUPFAM" id="SSF48508">
    <property type="entry name" value="Nuclear receptor ligand-binding domain"/>
    <property type="match status" value="1"/>
</dbReference>
<dbReference type="GO" id="GO:0003700">
    <property type="term" value="F:DNA-binding transcription factor activity"/>
    <property type="evidence" value="ECO:0007669"/>
    <property type="project" value="InterPro"/>
</dbReference>
<dbReference type="InterPro" id="IPR000536">
    <property type="entry name" value="Nucl_hrmn_rcpt_lig-bd"/>
</dbReference>
<keyword evidence="6" id="KW-0805">Transcription regulation</keyword>
<keyword evidence="9" id="KW-0675">Receptor</keyword>
<evidence type="ECO:0000259" key="13">
    <source>
        <dbReference type="PROSITE" id="PS51843"/>
    </source>
</evidence>
<keyword evidence="8" id="KW-0804">Transcription</keyword>
<keyword evidence="4" id="KW-0863">Zinc-finger</keyword>
<keyword evidence="5" id="KW-0862">Zinc</keyword>
<feature type="compositionally biased region" description="Low complexity" evidence="11">
    <location>
        <begin position="117"/>
        <end position="134"/>
    </location>
</feature>
<evidence type="ECO:0000313" key="14">
    <source>
        <dbReference type="Proteomes" id="UP000035680"/>
    </source>
</evidence>
<dbReference type="Proteomes" id="UP000035680">
    <property type="component" value="Unassembled WGS sequence"/>
</dbReference>
<dbReference type="InterPro" id="IPR013088">
    <property type="entry name" value="Znf_NHR/GATA"/>
</dbReference>
<dbReference type="GO" id="GO:0005634">
    <property type="term" value="C:nucleus"/>
    <property type="evidence" value="ECO:0007669"/>
    <property type="project" value="UniProtKB-SubCell"/>
</dbReference>
<name>A0A0K0F127_STRVS</name>
<reference evidence="14" key="1">
    <citation type="submission" date="2014-07" db="EMBL/GenBank/DDBJ databases">
        <authorList>
            <person name="Martin A.A"/>
            <person name="De Silva N."/>
        </authorList>
    </citation>
    <scope>NUCLEOTIDE SEQUENCE</scope>
</reference>
<reference evidence="15" key="2">
    <citation type="submission" date="2015-08" db="UniProtKB">
        <authorList>
            <consortium name="WormBaseParasite"/>
        </authorList>
    </citation>
    <scope>IDENTIFICATION</scope>
</reference>
<comment type="subcellular location">
    <subcellularLocation>
        <location evidence="1">Nucleus</location>
    </subcellularLocation>
</comment>
<dbReference type="CDD" id="cd06960">
    <property type="entry name" value="NR_DBD_HNF4A"/>
    <property type="match status" value="1"/>
</dbReference>
<accession>A0A0K0F127</accession>
<evidence type="ECO:0000256" key="7">
    <source>
        <dbReference type="ARBA" id="ARBA00023125"/>
    </source>
</evidence>
<dbReference type="WBParaSite" id="SVE_0249400.1">
    <property type="protein sequence ID" value="SVE_0249400.1"/>
    <property type="gene ID" value="SVE_0249400"/>
</dbReference>
<dbReference type="InterPro" id="IPR001628">
    <property type="entry name" value="Znf_hrmn_rcpt"/>
</dbReference>
<dbReference type="Pfam" id="PF00104">
    <property type="entry name" value="Hormone_recep"/>
    <property type="match status" value="1"/>
</dbReference>
<proteinExistence type="inferred from homology"/>